<keyword evidence="3" id="KW-0805">Transcription regulation</keyword>
<evidence type="ECO:0000313" key="10">
    <source>
        <dbReference type="EMBL" id="PXX57675.1"/>
    </source>
</evidence>
<dbReference type="InterPro" id="IPR032710">
    <property type="entry name" value="NTF2-like_dom_sf"/>
</dbReference>
<evidence type="ECO:0000259" key="9">
    <source>
        <dbReference type="Pfam" id="PF08281"/>
    </source>
</evidence>
<dbReference type="InterPro" id="IPR036388">
    <property type="entry name" value="WH-like_DNA-bd_sf"/>
</dbReference>
<feature type="domain" description="RNA polymerase sigma factor 70 region 4 type 2" evidence="9">
    <location>
        <begin position="208"/>
        <end position="258"/>
    </location>
</feature>
<dbReference type="Proteomes" id="UP000247569">
    <property type="component" value="Unassembled WGS sequence"/>
</dbReference>
<comment type="subunit">
    <text evidence="2">Interacts transiently with the RNA polymerase catalytic core formed by RpoA, RpoB, RpoC and RpoZ (2 alpha, 1 beta, 1 beta' and 1 omega subunit) to form the RNA polymerase holoenzyme that can initiate transcription.</text>
</comment>
<dbReference type="Gene3D" id="1.10.10.10">
    <property type="entry name" value="Winged helix-like DNA-binding domain superfamily/Winged helix DNA-binding domain"/>
    <property type="match status" value="1"/>
</dbReference>
<evidence type="ECO:0000256" key="5">
    <source>
        <dbReference type="ARBA" id="ARBA00023125"/>
    </source>
</evidence>
<comment type="similarity">
    <text evidence="1">Belongs to the sigma-70 factor family. ECF subfamily.</text>
</comment>
<keyword evidence="5" id="KW-0238">DNA-binding</keyword>
<dbReference type="Gene3D" id="1.10.1740.10">
    <property type="match status" value="1"/>
</dbReference>
<accession>A0A318JUA4</accession>
<dbReference type="SUPFAM" id="SSF88659">
    <property type="entry name" value="Sigma3 and sigma4 domains of RNA polymerase sigma factors"/>
    <property type="match status" value="1"/>
</dbReference>
<protein>
    <submittedName>
        <fullName evidence="10">RNA polymerase sigma-70 factor (ECF subfamily)</fullName>
    </submittedName>
</protein>
<evidence type="ECO:0000256" key="6">
    <source>
        <dbReference type="ARBA" id="ARBA00023163"/>
    </source>
</evidence>
<dbReference type="AlphaFoldDB" id="A0A318JUA4"/>
<dbReference type="CDD" id="cd06171">
    <property type="entry name" value="Sigma70_r4"/>
    <property type="match status" value="1"/>
</dbReference>
<evidence type="ECO:0000259" key="8">
    <source>
        <dbReference type="Pfam" id="PF04542"/>
    </source>
</evidence>
<keyword evidence="11" id="KW-1185">Reference proteome</keyword>
<dbReference type="Pfam" id="PF04542">
    <property type="entry name" value="Sigma70_r2"/>
    <property type="match status" value="1"/>
</dbReference>
<dbReference type="SUPFAM" id="SSF88946">
    <property type="entry name" value="Sigma2 domain of RNA polymerase sigma factors"/>
    <property type="match status" value="1"/>
</dbReference>
<sequence length="405" mass="44219">MRLLQAFETRRSAGSSRTCPHLARGNYGSYSTRYSSSQRTSDADLSEGYACREPSACHTLTRCVVFPVTHSQRTPNGCATTERRTAVTSEQPTPEPIDQAELARRFEEHRPYLRRLAYSTLGSLTDADDVVQEAWLRLQRQHEAGTADQIDNLRAWLSTVTGRLALDQLGSARARREQYVGEWLPEPEVTSWDDPADRITQDERVTTALLVVLESLSPAERTAFVLQDVFGMSGPEVAEVVGRTPAAVRQLASRARKRVEDGTPRFPASPDEQEKVVSAFAVAWRSGDLSALLGVLDANVSLTADGGGKVPAIRKPVHGAELIAKMLLGWYHAPSAAGGWGRAVLVNGAPGLVVFDGTHIGVFAFVIDNDRIVAINVVRNPDKLHDLPTTGKPDWYLGAAPAEEE</sequence>
<evidence type="ECO:0000256" key="7">
    <source>
        <dbReference type="SAM" id="MobiDB-lite"/>
    </source>
</evidence>
<comment type="caution">
    <text evidence="10">The sequence shown here is derived from an EMBL/GenBank/DDBJ whole genome shotgun (WGS) entry which is preliminary data.</text>
</comment>
<dbReference type="InterPro" id="IPR013324">
    <property type="entry name" value="RNA_pol_sigma_r3/r4-like"/>
</dbReference>
<evidence type="ECO:0000256" key="4">
    <source>
        <dbReference type="ARBA" id="ARBA00023082"/>
    </source>
</evidence>
<evidence type="ECO:0000256" key="3">
    <source>
        <dbReference type="ARBA" id="ARBA00023015"/>
    </source>
</evidence>
<dbReference type="PANTHER" id="PTHR30173:SF43">
    <property type="entry name" value="ECF RNA POLYMERASE SIGMA FACTOR SIGI-RELATED"/>
    <property type="match status" value="1"/>
</dbReference>
<dbReference type="InterPro" id="IPR013325">
    <property type="entry name" value="RNA_pol_sigma_r2"/>
</dbReference>
<dbReference type="GO" id="GO:0016987">
    <property type="term" value="F:sigma factor activity"/>
    <property type="evidence" value="ECO:0007669"/>
    <property type="project" value="UniProtKB-KW"/>
</dbReference>
<feature type="region of interest" description="Disordered" evidence="7">
    <location>
        <begin position="74"/>
        <end position="94"/>
    </location>
</feature>
<evidence type="ECO:0000256" key="1">
    <source>
        <dbReference type="ARBA" id="ARBA00010641"/>
    </source>
</evidence>
<evidence type="ECO:0000256" key="2">
    <source>
        <dbReference type="ARBA" id="ARBA00011344"/>
    </source>
</evidence>
<dbReference type="InterPro" id="IPR014284">
    <property type="entry name" value="RNA_pol_sigma-70_dom"/>
</dbReference>
<dbReference type="InterPro" id="IPR007627">
    <property type="entry name" value="RNA_pol_sigma70_r2"/>
</dbReference>
<proteinExistence type="inferred from homology"/>
<dbReference type="PANTHER" id="PTHR30173">
    <property type="entry name" value="SIGMA 19 FACTOR"/>
    <property type="match status" value="1"/>
</dbReference>
<dbReference type="InterPro" id="IPR013249">
    <property type="entry name" value="RNA_pol_sigma70_r4_t2"/>
</dbReference>
<evidence type="ECO:0000313" key="11">
    <source>
        <dbReference type="Proteomes" id="UP000247569"/>
    </source>
</evidence>
<dbReference type="GO" id="GO:0003677">
    <property type="term" value="F:DNA binding"/>
    <property type="evidence" value="ECO:0007669"/>
    <property type="project" value="UniProtKB-KW"/>
</dbReference>
<feature type="region of interest" description="Disordered" evidence="7">
    <location>
        <begin position="1"/>
        <end position="20"/>
    </location>
</feature>
<dbReference type="NCBIfam" id="NF007214">
    <property type="entry name" value="PRK09636.1"/>
    <property type="match status" value="1"/>
</dbReference>
<keyword evidence="4" id="KW-0731">Sigma factor</keyword>
<dbReference type="NCBIfam" id="TIGR02937">
    <property type="entry name" value="sigma70-ECF"/>
    <property type="match status" value="1"/>
</dbReference>
<gene>
    <name evidence="10" type="ORF">DFR70_117104</name>
</gene>
<feature type="domain" description="RNA polymerase sigma-70 region 2" evidence="8">
    <location>
        <begin position="106"/>
        <end position="173"/>
    </location>
</feature>
<keyword evidence="6" id="KW-0804">Transcription</keyword>
<dbReference type="EMBL" id="QJKF01000017">
    <property type="protein sequence ID" value="PXX57675.1"/>
    <property type="molecule type" value="Genomic_DNA"/>
</dbReference>
<reference evidence="10 11" key="1">
    <citation type="submission" date="2018-05" db="EMBL/GenBank/DDBJ databases">
        <title>Genomic Encyclopedia of Type Strains, Phase IV (KMG-IV): sequencing the most valuable type-strain genomes for metagenomic binning, comparative biology and taxonomic classification.</title>
        <authorList>
            <person name="Goeker M."/>
        </authorList>
    </citation>
    <scope>NUCLEOTIDE SEQUENCE [LARGE SCALE GENOMIC DNA]</scope>
    <source>
        <strain evidence="10 11">DSM 44704</strain>
    </source>
</reference>
<dbReference type="SUPFAM" id="SSF54427">
    <property type="entry name" value="NTF2-like"/>
    <property type="match status" value="1"/>
</dbReference>
<dbReference type="GO" id="GO:0006352">
    <property type="term" value="P:DNA-templated transcription initiation"/>
    <property type="evidence" value="ECO:0007669"/>
    <property type="project" value="InterPro"/>
</dbReference>
<dbReference type="InterPro" id="IPR052704">
    <property type="entry name" value="ECF_Sigma-70_Domain"/>
</dbReference>
<dbReference type="Pfam" id="PF08281">
    <property type="entry name" value="Sigma70_r4_2"/>
    <property type="match status" value="1"/>
</dbReference>
<organism evidence="10 11">
    <name type="scientific">Nocardia tenerifensis</name>
    <dbReference type="NCBI Taxonomy" id="228006"/>
    <lineage>
        <taxon>Bacteria</taxon>
        <taxon>Bacillati</taxon>
        <taxon>Actinomycetota</taxon>
        <taxon>Actinomycetes</taxon>
        <taxon>Mycobacteriales</taxon>
        <taxon>Nocardiaceae</taxon>
        <taxon>Nocardia</taxon>
    </lineage>
</organism>
<name>A0A318JUA4_9NOCA</name>